<evidence type="ECO:0000256" key="3">
    <source>
        <dbReference type="ARBA" id="ARBA00022692"/>
    </source>
</evidence>
<proteinExistence type="predicted"/>
<evidence type="ECO:0000313" key="8">
    <source>
        <dbReference type="EMBL" id="PUA32377.1"/>
    </source>
</evidence>
<feature type="transmembrane region" description="Helical" evidence="6">
    <location>
        <begin position="31"/>
        <end position="52"/>
    </location>
</feature>
<dbReference type="Proteomes" id="UP000244093">
    <property type="component" value="Unassembled WGS sequence"/>
</dbReference>
<evidence type="ECO:0000256" key="5">
    <source>
        <dbReference type="ARBA" id="ARBA00023136"/>
    </source>
</evidence>
<dbReference type="AlphaFoldDB" id="A0A2R7Y4T9"/>
<keyword evidence="2" id="KW-1003">Cell membrane</keyword>
<dbReference type="InterPro" id="IPR025383">
    <property type="entry name" value="MrpA_C/MbhD"/>
</dbReference>
<evidence type="ECO:0000256" key="6">
    <source>
        <dbReference type="SAM" id="Phobius"/>
    </source>
</evidence>
<accession>A0A2R7Y4T9</accession>
<evidence type="ECO:0000313" key="9">
    <source>
        <dbReference type="Proteomes" id="UP000244093"/>
    </source>
</evidence>
<comment type="subcellular location">
    <subcellularLocation>
        <location evidence="1">Cell membrane</location>
        <topology evidence="1">Multi-pass membrane protein</topology>
    </subcellularLocation>
</comment>
<feature type="domain" description="MrpA C-terminal/MbhD" evidence="7">
    <location>
        <begin position="16"/>
        <end position="81"/>
    </location>
</feature>
<evidence type="ECO:0000259" key="7">
    <source>
        <dbReference type="Pfam" id="PF13244"/>
    </source>
</evidence>
<evidence type="ECO:0000256" key="2">
    <source>
        <dbReference type="ARBA" id="ARBA00022475"/>
    </source>
</evidence>
<dbReference type="GO" id="GO:0005886">
    <property type="term" value="C:plasma membrane"/>
    <property type="evidence" value="ECO:0007669"/>
    <property type="project" value="UniProtKB-SubCell"/>
</dbReference>
<organism evidence="8 9">
    <name type="scientific">Zestosphaera tikiterensis</name>
    <dbReference type="NCBI Taxonomy" id="1973259"/>
    <lineage>
        <taxon>Archaea</taxon>
        <taxon>Thermoproteota</taxon>
        <taxon>Thermoprotei</taxon>
        <taxon>Desulfurococcales</taxon>
        <taxon>Desulfurococcaceae</taxon>
        <taxon>Zestosphaera</taxon>
    </lineage>
</organism>
<feature type="transmembrane region" description="Helical" evidence="6">
    <location>
        <begin position="6"/>
        <end position="26"/>
    </location>
</feature>
<name>A0A2R7Y4T9_9CREN</name>
<keyword evidence="5 6" id="KW-0472">Membrane</keyword>
<keyword evidence="4 6" id="KW-1133">Transmembrane helix</keyword>
<comment type="caution">
    <text evidence="8">The sequence shown here is derived from an EMBL/GenBank/DDBJ whole genome shotgun (WGS) entry which is preliminary data.</text>
</comment>
<reference evidence="8 9" key="1">
    <citation type="journal article" date="2018" name="Syst. Appl. Microbiol.">
        <title>A new symbiotic nanoarchaeote (Candidatus Nanoclepta minutus) and its host (Zestosphaera tikiterensis gen. nov., sp. nov.) from a New Zealand hot spring.</title>
        <authorList>
            <person name="St John E."/>
            <person name="Liu Y."/>
            <person name="Podar M."/>
            <person name="Stott M.B."/>
            <person name="Meneghin J."/>
            <person name="Chen Z."/>
            <person name="Lagutin K."/>
            <person name="Mitchell K."/>
            <person name="Reysenbach A.L."/>
        </authorList>
    </citation>
    <scope>NUCLEOTIDE SEQUENCE [LARGE SCALE GENOMIC DNA]</scope>
    <source>
        <strain evidence="8">NZ3</strain>
    </source>
</reference>
<evidence type="ECO:0000256" key="1">
    <source>
        <dbReference type="ARBA" id="ARBA00004651"/>
    </source>
</evidence>
<dbReference type="EMBL" id="NBVN01000004">
    <property type="protein sequence ID" value="PUA32377.1"/>
    <property type="molecule type" value="Genomic_DNA"/>
</dbReference>
<gene>
    <name evidence="8" type="ORF">B7O98_06890</name>
</gene>
<protein>
    <recommendedName>
        <fullName evidence="7">MrpA C-terminal/MbhD domain-containing protein</fullName>
    </recommendedName>
</protein>
<evidence type="ECO:0000256" key="4">
    <source>
        <dbReference type="ARBA" id="ARBA00022989"/>
    </source>
</evidence>
<dbReference type="Pfam" id="PF13244">
    <property type="entry name" value="MbhD"/>
    <property type="match status" value="1"/>
</dbReference>
<feature type="transmembrane region" description="Helical" evidence="6">
    <location>
        <begin position="58"/>
        <end position="77"/>
    </location>
</feature>
<sequence length="97" mass="10651">MDYVDLIFAMMGLSALLSVVATALAIRSKDLLNAVIFSSVQSVAYALIYFLLLAPDIVLVYVAVSVGIYPLILILLIKKVGRYETKQNWEQLKGGDV</sequence>
<keyword evidence="3 6" id="KW-0812">Transmembrane</keyword>